<dbReference type="GO" id="GO:0008528">
    <property type="term" value="F:G protein-coupled peptide receptor activity"/>
    <property type="evidence" value="ECO:0007669"/>
    <property type="project" value="TreeGrafter"/>
</dbReference>
<feature type="transmembrane region" description="Helical" evidence="10">
    <location>
        <begin position="268"/>
        <end position="288"/>
    </location>
</feature>
<keyword evidence="6 10" id="KW-0472">Membrane</keyword>
<feature type="region of interest" description="Disordered" evidence="9">
    <location>
        <begin position="476"/>
        <end position="514"/>
    </location>
</feature>
<comment type="subcellular location">
    <subcellularLocation>
        <location evidence="1">Membrane</location>
        <topology evidence="1">Multi-pass membrane protein</topology>
    </subcellularLocation>
</comment>
<organism evidence="13 14">
    <name type="scientific">Cloeon dipterum</name>
    <dbReference type="NCBI Taxonomy" id="197152"/>
    <lineage>
        <taxon>Eukaryota</taxon>
        <taxon>Metazoa</taxon>
        <taxon>Ecdysozoa</taxon>
        <taxon>Arthropoda</taxon>
        <taxon>Hexapoda</taxon>
        <taxon>Insecta</taxon>
        <taxon>Pterygota</taxon>
        <taxon>Palaeoptera</taxon>
        <taxon>Ephemeroptera</taxon>
        <taxon>Pisciforma</taxon>
        <taxon>Baetidae</taxon>
        <taxon>Cloeon</taxon>
    </lineage>
</organism>
<dbReference type="Proteomes" id="UP000494165">
    <property type="component" value="Unassembled WGS sequence"/>
</dbReference>
<keyword evidence="5" id="KW-0297">G-protein coupled receptor</keyword>
<evidence type="ECO:0000256" key="1">
    <source>
        <dbReference type="ARBA" id="ARBA00004141"/>
    </source>
</evidence>
<keyword evidence="14" id="KW-1185">Reference proteome</keyword>
<dbReference type="GO" id="GO:0007166">
    <property type="term" value="P:cell surface receptor signaling pathway"/>
    <property type="evidence" value="ECO:0007669"/>
    <property type="project" value="InterPro"/>
</dbReference>
<dbReference type="InterPro" id="IPR051384">
    <property type="entry name" value="Mth_GPCR"/>
</dbReference>
<gene>
    <name evidence="13" type="ORF">CLODIP_2_CD09182</name>
</gene>
<dbReference type="OrthoDB" id="6082634at2759"/>
<dbReference type="SUPFAM" id="SSF63877">
    <property type="entry name" value="Methuselah ectodomain"/>
    <property type="match status" value="1"/>
</dbReference>
<feature type="transmembrane region" description="Helical" evidence="10">
    <location>
        <begin position="404"/>
        <end position="427"/>
    </location>
</feature>
<evidence type="ECO:0000259" key="12">
    <source>
        <dbReference type="PROSITE" id="PS50261"/>
    </source>
</evidence>
<keyword evidence="4 10" id="KW-1133">Transmembrane helix</keyword>
<evidence type="ECO:0000256" key="7">
    <source>
        <dbReference type="ARBA" id="ARBA00023170"/>
    </source>
</evidence>
<feature type="signal peptide" evidence="11">
    <location>
        <begin position="1"/>
        <end position="20"/>
    </location>
</feature>
<dbReference type="AlphaFoldDB" id="A0A8S1DVP9"/>
<feature type="transmembrane region" description="Helical" evidence="10">
    <location>
        <begin position="347"/>
        <end position="372"/>
    </location>
</feature>
<dbReference type="GO" id="GO:0005886">
    <property type="term" value="C:plasma membrane"/>
    <property type="evidence" value="ECO:0007669"/>
    <property type="project" value="TreeGrafter"/>
</dbReference>
<feature type="transmembrane region" description="Helical" evidence="10">
    <location>
        <begin position="195"/>
        <end position="216"/>
    </location>
</feature>
<evidence type="ECO:0000256" key="3">
    <source>
        <dbReference type="ARBA" id="ARBA00022692"/>
    </source>
</evidence>
<proteinExistence type="inferred from homology"/>
<accession>A0A8S1DVP9</accession>
<name>A0A8S1DVP9_9INSE</name>
<feature type="domain" description="G-protein coupled receptors family 2 profile 2" evidence="12">
    <location>
        <begin position="194"/>
        <end position="456"/>
    </location>
</feature>
<dbReference type="InterPro" id="IPR036272">
    <property type="entry name" value="Methuselah_N_sf"/>
</dbReference>
<evidence type="ECO:0000256" key="2">
    <source>
        <dbReference type="ARBA" id="ARBA00008979"/>
    </source>
</evidence>
<protein>
    <recommendedName>
        <fullName evidence="12">G-protein coupled receptors family 2 profile 2 domain-containing protein</fullName>
    </recommendedName>
</protein>
<dbReference type="SUPFAM" id="SSF81321">
    <property type="entry name" value="Family A G protein-coupled receptor-like"/>
    <property type="match status" value="1"/>
</dbReference>
<feature type="compositionally biased region" description="Polar residues" evidence="9">
    <location>
        <begin position="480"/>
        <end position="514"/>
    </location>
</feature>
<dbReference type="PANTHER" id="PTHR47154:SF2">
    <property type="entry name" value="G-PROTEIN COUPLED RECEPTOR MTH-RELATED"/>
    <property type="match status" value="1"/>
</dbReference>
<dbReference type="PANTHER" id="PTHR47154">
    <property type="entry name" value="G-PROTEIN COUPLED RECEPTOR MTH-RELATED"/>
    <property type="match status" value="1"/>
</dbReference>
<evidence type="ECO:0000256" key="4">
    <source>
        <dbReference type="ARBA" id="ARBA00022989"/>
    </source>
</evidence>
<evidence type="ECO:0000256" key="9">
    <source>
        <dbReference type="SAM" id="MobiDB-lite"/>
    </source>
</evidence>
<dbReference type="InterPro" id="IPR000832">
    <property type="entry name" value="GPCR_2_secretin-like"/>
</dbReference>
<comment type="caution">
    <text evidence="13">The sequence shown here is derived from an EMBL/GenBank/DDBJ whole genome shotgun (WGS) entry which is preliminary data.</text>
</comment>
<evidence type="ECO:0000313" key="13">
    <source>
        <dbReference type="EMBL" id="CAB3385121.1"/>
    </source>
</evidence>
<dbReference type="Gene3D" id="1.20.1070.10">
    <property type="entry name" value="Rhodopsin 7-helix transmembrane proteins"/>
    <property type="match status" value="1"/>
</dbReference>
<feature type="transmembrane region" description="Helical" evidence="10">
    <location>
        <begin position="228"/>
        <end position="248"/>
    </location>
</feature>
<feature type="chain" id="PRO_5035945810" description="G-protein coupled receptors family 2 profile 2 domain-containing protein" evidence="11">
    <location>
        <begin position="21"/>
        <end position="514"/>
    </location>
</feature>
<dbReference type="EMBL" id="CADEPI010000394">
    <property type="protein sequence ID" value="CAB3385121.1"/>
    <property type="molecule type" value="Genomic_DNA"/>
</dbReference>
<evidence type="ECO:0000256" key="8">
    <source>
        <dbReference type="ARBA" id="ARBA00023224"/>
    </source>
</evidence>
<keyword evidence="7" id="KW-0675">Receptor</keyword>
<feature type="transmembrane region" description="Helical" evidence="10">
    <location>
        <begin position="300"/>
        <end position="320"/>
    </location>
</feature>
<evidence type="ECO:0000313" key="14">
    <source>
        <dbReference type="Proteomes" id="UP000494165"/>
    </source>
</evidence>
<dbReference type="Pfam" id="PF00002">
    <property type="entry name" value="7tm_2"/>
    <property type="match status" value="1"/>
</dbReference>
<keyword evidence="8" id="KW-0807">Transducer</keyword>
<comment type="similarity">
    <text evidence="2">Belongs to the G-protein coupled receptor 2 family. Mth subfamily.</text>
</comment>
<sequence>MINTRSVAAFALLAVAAVGADPCSKLLRTKVENGTLIEDGGLRAQDGVVYSKGAFWKDGDAWWACPCLGDKPCFRVCKKSLVKKVFKNEPFENEISRKMKITIWENNSSREVQLMDHFAIIRESFCNNALHLEPDLYPTDEYITLANGSIQFTSDLVEAKERVPYNPEVICFARYNDSLRAFTCNFDLPPEDYRFYLYPPFFILSAICLALTLLAYQVYQDSKSLHNRAIVCQSAALFFTYVGLSINYLTGKTSHIHICVALTYTNYFFLMASFFWLNVMCVDIFLTFRSLTRVRGPKYLQASLYAWGVPFLFLVVTVIMDQTTDQPFSPRIGRKSCWFNDFLAEFIYFHGPVMVLLLINLVLFGLTAYHLWVMRSESKRVLQTPESRVHANEAIRQRLNNDRFVLFIKLFLLMGCTWLMEIISWAVGGDKSYWYLTDIINCARGVLMFWFCVWSKKLVRDSLFRKLTSVCKCSKKEDNNSSAQNSTEVHTNDTPLSDPSNSFQVKENFPTANS</sequence>
<dbReference type="PROSITE" id="PS50261">
    <property type="entry name" value="G_PROTEIN_RECEP_F2_4"/>
    <property type="match status" value="1"/>
</dbReference>
<evidence type="ECO:0000256" key="11">
    <source>
        <dbReference type="SAM" id="SignalP"/>
    </source>
</evidence>
<reference evidence="13 14" key="1">
    <citation type="submission" date="2020-04" db="EMBL/GenBank/DDBJ databases">
        <authorList>
            <person name="Alioto T."/>
            <person name="Alioto T."/>
            <person name="Gomez Garrido J."/>
        </authorList>
    </citation>
    <scope>NUCLEOTIDE SEQUENCE [LARGE SCALE GENOMIC DNA]</scope>
</reference>
<evidence type="ECO:0000256" key="6">
    <source>
        <dbReference type="ARBA" id="ARBA00023136"/>
    </source>
</evidence>
<keyword evidence="11" id="KW-0732">Signal</keyword>
<evidence type="ECO:0000256" key="10">
    <source>
        <dbReference type="SAM" id="Phobius"/>
    </source>
</evidence>
<dbReference type="CDD" id="cd15039">
    <property type="entry name" value="7tmB3_Methuselah-like"/>
    <property type="match status" value="1"/>
</dbReference>
<feature type="transmembrane region" description="Helical" evidence="10">
    <location>
        <begin position="433"/>
        <end position="455"/>
    </location>
</feature>
<evidence type="ECO:0000256" key="5">
    <source>
        <dbReference type="ARBA" id="ARBA00023040"/>
    </source>
</evidence>
<keyword evidence="3 10" id="KW-0812">Transmembrane</keyword>
<dbReference type="InterPro" id="IPR017981">
    <property type="entry name" value="GPCR_2-like_7TM"/>
</dbReference>